<reference evidence="4" key="1">
    <citation type="journal article" date="2019" name="Int. J. Syst. Evol. Microbiol.">
        <title>The Global Catalogue of Microorganisms (GCM) 10K type strain sequencing project: providing services to taxonomists for standard genome sequencing and annotation.</title>
        <authorList>
            <consortium name="The Broad Institute Genomics Platform"/>
            <consortium name="The Broad Institute Genome Sequencing Center for Infectious Disease"/>
            <person name="Wu L."/>
            <person name="Ma J."/>
        </authorList>
    </citation>
    <scope>NUCLEOTIDE SEQUENCE [LARGE SCALE GENOMIC DNA]</scope>
    <source>
        <strain evidence="4">JCM 16117</strain>
    </source>
</reference>
<feature type="transmembrane region" description="Helical" evidence="2">
    <location>
        <begin position="222"/>
        <end position="242"/>
    </location>
</feature>
<organism evidence="3 4">
    <name type="scientific">Herbiconiux moechotypicola</name>
    <dbReference type="NCBI Taxonomy" id="637393"/>
    <lineage>
        <taxon>Bacteria</taxon>
        <taxon>Bacillati</taxon>
        <taxon>Actinomycetota</taxon>
        <taxon>Actinomycetes</taxon>
        <taxon>Micrococcales</taxon>
        <taxon>Microbacteriaceae</taxon>
        <taxon>Herbiconiux</taxon>
    </lineage>
</organism>
<feature type="region of interest" description="Disordered" evidence="1">
    <location>
        <begin position="425"/>
        <end position="460"/>
    </location>
</feature>
<feature type="transmembrane region" description="Helical" evidence="2">
    <location>
        <begin position="57"/>
        <end position="74"/>
    </location>
</feature>
<feature type="transmembrane region" description="Helical" evidence="2">
    <location>
        <begin position="348"/>
        <end position="369"/>
    </location>
</feature>
<feature type="transmembrane region" description="Helical" evidence="2">
    <location>
        <begin position="86"/>
        <end position="109"/>
    </location>
</feature>
<keyword evidence="2" id="KW-0472">Membrane</keyword>
<feature type="transmembrane region" description="Helical" evidence="2">
    <location>
        <begin position="121"/>
        <end position="144"/>
    </location>
</feature>
<evidence type="ECO:0000313" key="4">
    <source>
        <dbReference type="Proteomes" id="UP001500929"/>
    </source>
</evidence>
<keyword evidence="2" id="KW-1133">Transmembrane helix</keyword>
<evidence type="ECO:0000313" key="3">
    <source>
        <dbReference type="EMBL" id="GAA2235231.1"/>
    </source>
</evidence>
<feature type="transmembrane region" description="Helical" evidence="2">
    <location>
        <begin position="292"/>
        <end position="318"/>
    </location>
</feature>
<dbReference type="RefSeq" id="WP_259479509.1">
    <property type="nucleotide sequence ID" value="NZ_BAAAQY010000005.1"/>
</dbReference>
<keyword evidence="2" id="KW-0812">Transmembrane</keyword>
<proteinExistence type="predicted"/>
<comment type="caution">
    <text evidence="3">The sequence shown here is derived from an EMBL/GenBank/DDBJ whole genome shotgun (WGS) entry which is preliminary data.</text>
</comment>
<evidence type="ECO:0008006" key="5">
    <source>
        <dbReference type="Google" id="ProtNLM"/>
    </source>
</evidence>
<dbReference type="EMBL" id="BAAAQY010000005">
    <property type="protein sequence ID" value="GAA2235231.1"/>
    <property type="molecule type" value="Genomic_DNA"/>
</dbReference>
<name>A0ABP5QK72_9MICO</name>
<accession>A0ABP5QK72</accession>
<sequence length="460" mass="48188">MNGVGETEPGASGAGVSVPPPAGDDREVERWLRGVGLPSFVRAGAAGEQLVSRVTPFVVYLVAAAVLALLTPLIDLDFDTDSDALALLFLAALVLGAAATIALPILLAVASARILRRRPPAALPTGIVALALYLVVLPVVGAIVDDSATALWRAALHLAIVLVAVALTWLGVGSLLAWTGRAAVQQLSAVGALVTRALPILMLVIVFAFFSRPVWEVTSTMSVARLFAVAVFFAVLGLLFVLPIGRTEMRELDETIAPGDRIRSVRSAGLEALSAYATEPGPPLRRLERANLWAVLVVSLALQTLVFAVIVWVVLMLLGGLAFSREVLEEWVGGRLTEIELFGVEVPFTWALVKTAVFLSCVSSLNFLVSVVTNAGYRTAFFHPLIDGARSALAVRGAYRRRRAGAAPASEGAVADALARADADAAARSHPAASSAARHDHDSDTDSELPMIEPGPGSAG</sequence>
<feature type="transmembrane region" description="Helical" evidence="2">
    <location>
        <begin position="190"/>
        <end position="210"/>
    </location>
</feature>
<keyword evidence="4" id="KW-1185">Reference proteome</keyword>
<feature type="region of interest" description="Disordered" evidence="1">
    <location>
        <begin position="1"/>
        <end position="23"/>
    </location>
</feature>
<evidence type="ECO:0000256" key="1">
    <source>
        <dbReference type="SAM" id="MobiDB-lite"/>
    </source>
</evidence>
<feature type="transmembrane region" description="Helical" evidence="2">
    <location>
        <begin position="156"/>
        <end position="178"/>
    </location>
</feature>
<protein>
    <recommendedName>
        <fullName evidence="5">Integral membrane protein</fullName>
    </recommendedName>
</protein>
<gene>
    <name evidence="3" type="ORF">GCM10009851_20330</name>
</gene>
<dbReference type="Proteomes" id="UP001500929">
    <property type="component" value="Unassembled WGS sequence"/>
</dbReference>
<evidence type="ECO:0000256" key="2">
    <source>
        <dbReference type="SAM" id="Phobius"/>
    </source>
</evidence>